<dbReference type="PROSITE" id="PS00061">
    <property type="entry name" value="ADH_SHORT"/>
    <property type="match status" value="1"/>
</dbReference>
<keyword evidence="2 4" id="KW-0560">Oxidoreductase</keyword>
<evidence type="ECO:0000256" key="3">
    <source>
        <dbReference type="RuleBase" id="RU000363"/>
    </source>
</evidence>
<comment type="caution">
    <text evidence="4">The sequence shown here is derived from an EMBL/GenBank/DDBJ whole genome shotgun (WGS) entry which is preliminary data.</text>
</comment>
<dbReference type="EC" id="1.-.-.-" evidence="4"/>
<gene>
    <name evidence="4" type="primary">sadH</name>
    <name evidence="4" type="ORF">ACWI_14310</name>
</gene>
<evidence type="ECO:0000256" key="1">
    <source>
        <dbReference type="ARBA" id="ARBA00006484"/>
    </source>
</evidence>
<comment type="similarity">
    <text evidence="1 3">Belongs to the short-chain dehydrogenases/reductases (SDR) family.</text>
</comment>
<dbReference type="SUPFAM" id="SSF51735">
    <property type="entry name" value="NAD(P)-binding Rossmann-fold domains"/>
    <property type="match status" value="1"/>
</dbReference>
<dbReference type="PANTHER" id="PTHR44196:SF1">
    <property type="entry name" value="DEHYDROGENASE_REDUCTASE SDR FAMILY MEMBER 7B"/>
    <property type="match status" value="1"/>
</dbReference>
<dbReference type="InterPro" id="IPR002347">
    <property type="entry name" value="SDR_fam"/>
</dbReference>
<dbReference type="PRINTS" id="PR00080">
    <property type="entry name" value="SDRFAMILY"/>
</dbReference>
<dbReference type="RefSeq" id="WP_070370756.1">
    <property type="nucleotide sequence ID" value="NZ_LKEU01000027.1"/>
</dbReference>
<dbReference type="AlphaFoldDB" id="A0A1F2PIF6"/>
<dbReference type="InterPro" id="IPR036291">
    <property type="entry name" value="NAD(P)-bd_dom_sf"/>
</dbReference>
<evidence type="ECO:0000313" key="4">
    <source>
        <dbReference type="EMBL" id="OFV70845.1"/>
    </source>
</evidence>
<protein>
    <submittedName>
        <fullName evidence="4">Putative oxidoreductase SadH</fullName>
        <ecNumber evidence="4">1.-.-.-</ecNumber>
    </submittedName>
</protein>
<dbReference type="Proteomes" id="UP000176244">
    <property type="component" value="Unassembled WGS sequence"/>
</dbReference>
<organism evidence="4 5">
    <name type="scientific">Acetobacterium wieringae</name>
    <dbReference type="NCBI Taxonomy" id="52694"/>
    <lineage>
        <taxon>Bacteria</taxon>
        <taxon>Bacillati</taxon>
        <taxon>Bacillota</taxon>
        <taxon>Clostridia</taxon>
        <taxon>Eubacteriales</taxon>
        <taxon>Eubacteriaceae</taxon>
        <taxon>Acetobacterium</taxon>
    </lineage>
</organism>
<dbReference type="InterPro" id="IPR020904">
    <property type="entry name" value="Sc_DH/Rdtase_CS"/>
</dbReference>
<sequence>MNVNAKNIVVTGGGNGVGRELVLQLLSKGAMVVAVDINPEALDETVQMAGKNPRLFTEVVDISNKEAVFAFAKNAIEKYGKIDGIINNAGIIQPFVELNDLEMARIERVMAINFYGTLYMVKAFLPHLMSRPEAHIVNVSSMGGFLPVPGQSVYGASKAAVKLLTEGLSSELKDTNVKVSVVIPGGIATDIKKNSSLASNESTDSSKAKMVLTPEKAAELIIKTMEKKKLRAYIGKDCNVMKFLYKVNSFIAMGMINKVMAANEH</sequence>
<dbReference type="STRING" id="52694.ACWI_14310"/>
<dbReference type="PANTHER" id="PTHR44196">
    <property type="entry name" value="DEHYDROGENASE/REDUCTASE SDR FAMILY MEMBER 7B"/>
    <property type="match status" value="1"/>
</dbReference>
<dbReference type="PRINTS" id="PR00081">
    <property type="entry name" value="GDHRDH"/>
</dbReference>
<dbReference type="Pfam" id="PF00106">
    <property type="entry name" value="adh_short"/>
    <property type="match status" value="1"/>
</dbReference>
<dbReference type="Gene3D" id="3.40.50.720">
    <property type="entry name" value="NAD(P)-binding Rossmann-like Domain"/>
    <property type="match status" value="1"/>
</dbReference>
<name>A0A1F2PIF6_9FIRM</name>
<accession>A0A1F2PIF6</accession>
<dbReference type="OrthoDB" id="9775296at2"/>
<dbReference type="GO" id="GO:0016020">
    <property type="term" value="C:membrane"/>
    <property type="evidence" value="ECO:0007669"/>
    <property type="project" value="TreeGrafter"/>
</dbReference>
<reference evidence="4 5" key="1">
    <citation type="submission" date="2015-09" db="EMBL/GenBank/DDBJ databases">
        <title>Genome sequence of Acetobacterium wieringae DSM 1911.</title>
        <authorList>
            <person name="Poehlein A."/>
            <person name="Bengelsdorf F.R."/>
            <person name="Schiel-Bengelsdorf B."/>
            <person name="Duerre P."/>
            <person name="Daniel R."/>
        </authorList>
    </citation>
    <scope>NUCLEOTIDE SEQUENCE [LARGE SCALE GENOMIC DNA]</scope>
    <source>
        <strain evidence="4 5">DSM 1911</strain>
    </source>
</reference>
<dbReference type="EMBL" id="LKEU01000027">
    <property type="protein sequence ID" value="OFV70845.1"/>
    <property type="molecule type" value="Genomic_DNA"/>
</dbReference>
<evidence type="ECO:0000256" key="2">
    <source>
        <dbReference type="ARBA" id="ARBA00023002"/>
    </source>
</evidence>
<evidence type="ECO:0000313" key="5">
    <source>
        <dbReference type="Proteomes" id="UP000176244"/>
    </source>
</evidence>
<dbReference type="GO" id="GO:0016491">
    <property type="term" value="F:oxidoreductase activity"/>
    <property type="evidence" value="ECO:0007669"/>
    <property type="project" value="UniProtKB-KW"/>
</dbReference>
<proteinExistence type="inferred from homology"/>